<dbReference type="InParanoid" id="A0A6P9EES1"/>
<sequence>MVGTMIPAVVPTELREAYRNRLGRVAQNVLAIVDFDMKFIFVYTRWEGSAHDAPVFHHDASDSQDIFHDHQRVNIILWIQLIHALRDCCPAIQENIITGVIITTKSNFMGIKITSITITQQFVIL</sequence>
<dbReference type="AlphaFoldDB" id="A0A6P9EES1"/>
<name>A0A6P9EES1_JUGRE</name>
<accession>A0A6P9EES1</accession>
<dbReference type="OrthoDB" id="1681765at2759"/>
<proteinExistence type="predicted"/>
<reference evidence="2" key="1">
    <citation type="submission" date="2025-08" db="UniProtKB">
        <authorList>
            <consortium name="RefSeq"/>
        </authorList>
    </citation>
    <scope>IDENTIFICATION</scope>
    <source>
        <tissue evidence="2">Leaves</tissue>
    </source>
</reference>
<evidence type="ECO:0000313" key="1">
    <source>
        <dbReference type="Proteomes" id="UP000235220"/>
    </source>
</evidence>
<keyword evidence="1" id="KW-1185">Reference proteome</keyword>
<dbReference type="Proteomes" id="UP000235220">
    <property type="component" value="Chromosome 6"/>
</dbReference>
<protein>
    <submittedName>
        <fullName evidence="2">Uncharacterized protein LOC118348713</fullName>
    </submittedName>
</protein>
<organism evidence="1 2">
    <name type="scientific">Juglans regia</name>
    <name type="common">English walnut</name>
    <dbReference type="NCBI Taxonomy" id="51240"/>
    <lineage>
        <taxon>Eukaryota</taxon>
        <taxon>Viridiplantae</taxon>
        <taxon>Streptophyta</taxon>
        <taxon>Embryophyta</taxon>
        <taxon>Tracheophyta</taxon>
        <taxon>Spermatophyta</taxon>
        <taxon>Magnoliopsida</taxon>
        <taxon>eudicotyledons</taxon>
        <taxon>Gunneridae</taxon>
        <taxon>Pentapetalae</taxon>
        <taxon>rosids</taxon>
        <taxon>fabids</taxon>
        <taxon>Fagales</taxon>
        <taxon>Juglandaceae</taxon>
        <taxon>Juglans</taxon>
    </lineage>
</organism>
<gene>
    <name evidence="2" type="primary">LOC118348713</name>
</gene>
<dbReference type="GeneID" id="118348713"/>
<dbReference type="KEGG" id="jre:118348713"/>
<evidence type="ECO:0000313" key="2">
    <source>
        <dbReference type="RefSeq" id="XP_035546770.1"/>
    </source>
</evidence>
<dbReference type="RefSeq" id="XP_035546770.1">
    <property type="nucleotide sequence ID" value="XM_035690877.1"/>
</dbReference>